<dbReference type="Proteomes" id="UP000239532">
    <property type="component" value="Unassembled WGS sequence"/>
</dbReference>
<dbReference type="SUPFAM" id="SSF102588">
    <property type="entry name" value="LmbE-like"/>
    <property type="match status" value="1"/>
</dbReference>
<dbReference type="Gene3D" id="3.40.50.10320">
    <property type="entry name" value="LmbE-like"/>
    <property type="match status" value="1"/>
</dbReference>
<dbReference type="OrthoDB" id="9759749at2"/>
<dbReference type="RefSeq" id="WP_105982634.1">
    <property type="nucleotide sequence ID" value="NZ_MQUC01000003.1"/>
</dbReference>
<evidence type="ECO:0000313" key="2">
    <source>
        <dbReference type="EMBL" id="PRP66850.1"/>
    </source>
</evidence>
<dbReference type="GO" id="GO:0000225">
    <property type="term" value="F:N-acetylglucosaminylphosphatidylinositol deacetylase activity"/>
    <property type="evidence" value="ECO:0007669"/>
    <property type="project" value="TreeGrafter"/>
</dbReference>
<keyword evidence="3" id="KW-1185">Reference proteome</keyword>
<dbReference type="Pfam" id="PF02585">
    <property type="entry name" value="PIG-L"/>
    <property type="match status" value="1"/>
</dbReference>
<dbReference type="InterPro" id="IPR029062">
    <property type="entry name" value="Class_I_gatase-like"/>
</dbReference>
<accession>A0A2S9WTQ8</accession>
<sequence length="847" mass="94259">MKKHVLNLLLAFLFVAGTVAQENRLGDEPVSSSEIYHHIEKLGFLGSALFIAAHPDDENTRLIAWLDNEKMARTAYLSLTRGDGGQNLIGPELREQLGMIRTQELLEARNIDGGEQFFTRANDFGYSKDPEETLDIWNKNEVLSDVVRVIRKFQPDIIINRFDHRTAGTTHGHHTSSAILSVEAFNMVSDKNAFPAQLKYVDTWKPERLFFNTSWWFYGSEDAFAKADKTNLLQIDNGDYFSSTGYSVGEIAALSRSRHQSQGFGSSGSRGSSTEYLEFLEGSFPTDKTDPFSGINTTWTRVDGGKKVQSQWETVLSNYDFKNPASSLDNLLALRKEISSLSDGYWKNVKLGEVDKIIKELIGLYAKAYVTQPYATSGESIQLNLELANRAIDKLNYQINNNAAVYFEKAAGSISNNTSITVEGTLNIPSDQAPTSPYYLEKDGSLGMYVVDDPNMIGIPEAAAAFQVPVILTFGDQKIGMSLPVIYKTTDRVRGEIYEPFHVVPALSISIENPVYIFKDKEKREITVSIKAYDDLLNVFILAETPPNWLQDKIRRASFNISKGQTMSYKFYVYAPNESSEGEVTVYATSGNKKYDQEVININYNHIPDQQLVRPATAKLVNPGLSNLAQTVAYINGAGDDVATAIEAIGSKVFKFEPSEVPSDLSKYDAVVVGIRAFNVEPEAMANLQNRLDTFVKNGGTLVMQYNTDRGIPSDALGPLEISLSRKRVTDENAAITFLYPENKVLNAPNKITQQDFEGWVQERGLYFPEKWDPAFEPILGMNDKGESQTKGSLLVAPYGDGHVVYTGLSLFRELPAGVAGAYKLLANMISLSKNRPNLETKQDQKF</sequence>
<dbReference type="InterPro" id="IPR003737">
    <property type="entry name" value="GlcNAc_PI_deacetylase-related"/>
</dbReference>
<dbReference type="PANTHER" id="PTHR12993:SF23">
    <property type="entry name" value="N-ACETYLGLUCOSAMINYLPHOSPHATIDYLINOSITOL DEACETYLASE"/>
    <property type="match status" value="1"/>
</dbReference>
<dbReference type="InterPro" id="IPR024078">
    <property type="entry name" value="LmbE-like_dom_sf"/>
</dbReference>
<feature type="signal peptide" evidence="1">
    <location>
        <begin position="1"/>
        <end position="20"/>
    </location>
</feature>
<dbReference type="EMBL" id="MQUC01000003">
    <property type="protein sequence ID" value="PRP66850.1"/>
    <property type="molecule type" value="Genomic_DNA"/>
</dbReference>
<feature type="chain" id="PRO_5015393226" evidence="1">
    <location>
        <begin position="21"/>
        <end position="847"/>
    </location>
</feature>
<comment type="caution">
    <text evidence="2">The sequence shown here is derived from an EMBL/GenBank/DDBJ whole genome shotgun (WGS) entry which is preliminary data.</text>
</comment>
<evidence type="ECO:0000256" key="1">
    <source>
        <dbReference type="SAM" id="SignalP"/>
    </source>
</evidence>
<dbReference type="SUPFAM" id="SSF52317">
    <property type="entry name" value="Class I glutamine amidotransferase-like"/>
    <property type="match status" value="1"/>
</dbReference>
<protein>
    <submittedName>
        <fullName evidence="2">LmbE family protein</fullName>
    </submittedName>
</protein>
<dbReference type="AlphaFoldDB" id="A0A2S9WTQ8"/>
<evidence type="ECO:0000313" key="3">
    <source>
        <dbReference type="Proteomes" id="UP000239532"/>
    </source>
</evidence>
<proteinExistence type="predicted"/>
<keyword evidence="1" id="KW-0732">Signal</keyword>
<organism evidence="2 3">
    <name type="scientific">Nonlabens agnitus</name>
    <dbReference type="NCBI Taxonomy" id="870484"/>
    <lineage>
        <taxon>Bacteria</taxon>
        <taxon>Pseudomonadati</taxon>
        <taxon>Bacteroidota</taxon>
        <taxon>Flavobacteriia</taxon>
        <taxon>Flavobacteriales</taxon>
        <taxon>Flavobacteriaceae</taxon>
        <taxon>Nonlabens</taxon>
    </lineage>
</organism>
<name>A0A2S9WTQ8_9FLAO</name>
<reference evidence="2 3" key="1">
    <citation type="submission" date="2016-11" db="EMBL/GenBank/DDBJ databases">
        <title>Trade-off between light-utilization and light-protection in marine flavobacteria.</title>
        <authorList>
            <person name="Kumagai Y."/>
        </authorList>
    </citation>
    <scope>NUCLEOTIDE SEQUENCE [LARGE SCALE GENOMIC DNA]</scope>
    <source>
        <strain evidence="2 3">JCM 17109</strain>
    </source>
</reference>
<gene>
    <name evidence="2" type="ORF">BST86_06900</name>
</gene>
<dbReference type="PANTHER" id="PTHR12993">
    <property type="entry name" value="N-ACETYLGLUCOSAMINYL-PHOSPHATIDYLINOSITOL DE-N-ACETYLASE-RELATED"/>
    <property type="match status" value="1"/>
</dbReference>